<accession>A0A804K848</accession>
<dbReference type="PANTHER" id="PTHR33077:SF140">
    <property type="entry name" value="PROTEIN TIFY 10B"/>
    <property type="match status" value="1"/>
</dbReference>
<gene>
    <name evidence="6" type="ORF">GSMUA_99090.1</name>
</gene>
<dbReference type="PROSITE" id="PS51320">
    <property type="entry name" value="TIFY"/>
    <property type="match status" value="1"/>
</dbReference>
<dbReference type="SMART" id="SM00979">
    <property type="entry name" value="TIFY"/>
    <property type="match status" value="1"/>
</dbReference>
<dbReference type="OMA" id="MSCAVEP"/>
<dbReference type="GO" id="GO:0005634">
    <property type="term" value="C:nucleus"/>
    <property type="evidence" value="ECO:0000318"/>
    <property type="project" value="GO_Central"/>
</dbReference>
<dbReference type="EnsemblPlants" id="Ma08_t18660.1">
    <property type="protein sequence ID" value="Ma08_p18660.1"/>
    <property type="gene ID" value="Ma08_g18660"/>
</dbReference>
<sequence length="253" mass="26626">MAEKQERTNFALTCSLLSLYIKEKKGSVADLGIGIAIAPIAAKGKSGLFRPPTTVSWLPESDISSGAGGERRTEGDEVPQGNALELFPQRVGFGPAASEDVRDAESAPLTIFYGGKVSVFDNFPAEKANDLMQLASKGNSTAPNFGYVPASSSSAMSSSTALSDQNPTLPKSANASLASHVRLPRSAQSGLSDLPIARKASLQRFLEKRKDRINARAPYQVTASTGMGVPVEQEGSRAWLGLGPRSSIASLTK</sequence>
<dbReference type="InterPro" id="IPR040390">
    <property type="entry name" value="TIFY/JAZ"/>
</dbReference>
<reference evidence="6" key="1">
    <citation type="submission" date="2021-03" db="EMBL/GenBank/DDBJ databases">
        <authorList>
            <consortium name="Genoscope - CEA"/>
            <person name="William W."/>
        </authorList>
    </citation>
    <scope>NUCLEOTIDE SEQUENCE</scope>
    <source>
        <strain evidence="6">Doubled-haploid Pahang</strain>
    </source>
</reference>
<protein>
    <recommendedName>
        <fullName evidence="4">Protein TIFY</fullName>
    </recommendedName>
    <alternativeName>
        <fullName evidence="4">Jasmonate ZIM domain-containing protein</fullName>
    </alternativeName>
</protein>
<comment type="function">
    <text evidence="4">Repressor of jasmonate responses.</text>
</comment>
<evidence type="ECO:0000256" key="2">
    <source>
        <dbReference type="ARBA" id="ARBA00022819"/>
    </source>
</evidence>
<reference evidence="7" key="2">
    <citation type="submission" date="2021-05" db="UniProtKB">
        <authorList>
            <consortium name="EnsemblPlants"/>
        </authorList>
    </citation>
    <scope>IDENTIFICATION</scope>
    <source>
        <strain evidence="7">subsp. malaccensis</strain>
    </source>
</reference>
<organism evidence="7 8">
    <name type="scientific">Musa acuminata subsp. malaccensis</name>
    <name type="common">Wild banana</name>
    <name type="synonym">Musa malaccensis</name>
    <dbReference type="NCBI Taxonomy" id="214687"/>
    <lineage>
        <taxon>Eukaryota</taxon>
        <taxon>Viridiplantae</taxon>
        <taxon>Streptophyta</taxon>
        <taxon>Embryophyta</taxon>
        <taxon>Tracheophyta</taxon>
        <taxon>Spermatophyta</taxon>
        <taxon>Magnoliopsida</taxon>
        <taxon>Liliopsida</taxon>
        <taxon>Zingiberales</taxon>
        <taxon>Musaceae</taxon>
        <taxon>Musa</taxon>
    </lineage>
</organism>
<name>A0A804K848_MUSAM</name>
<dbReference type="GO" id="GO:0031347">
    <property type="term" value="P:regulation of defense response"/>
    <property type="evidence" value="ECO:0000318"/>
    <property type="project" value="GO_Central"/>
</dbReference>
<dbReference type="GO" id="GO:2000022">
    <property type="term" value="P:regulation of jasmonic acid mediated signaling pathway"/>
    <property type="evidence" value="ECO:0000318"/>
    <property type="project" value="GO_Central"/>
</dbReference>
<evidence type="ECO:0000259" key="5">
    <source>
        <dbReference type="PROSITE" id="PS51320"/>
    </source>
</evidence>
<dbReference type="AlphaFoldDB" id="A0A804K848"/>
<keyword evidence="2 4" id="KW-1184">Jasmonic acid signaling pathway</keyword>
<dbReference type="InterPro" id="IPR018467">
    <property type="entry name" value="CCT_CS"/>
</dbReference>
<dbReference type="Pfam" id="PF06200">
    <property type="entry name" value="tify"/>
    <property type="match status" value="1"/>
</dbReference>
<comment type="similarity">
    <text evidence="1 4">Belongs to the TIFY/JAZ family.</text>
</comment>
<dbReference type="FunCoup" id="A0A804K848">
    <property type="interactions" value="1753"/>
</dbReference>
<feature type="domain" description="Tify" evidence="5">
    <location>
        <begin position="102"/>
        <end position="137"/>
    </location>
</feature>
<dbReference type="EMBL" id="HG996472">
    <property type="protein sequence ID" value="CAG1831885.1"/>
    <property type="molecule type" value="Genomic_DNA"/>
</dbReference>
<dbReference type="GO" id="GO:0009611">
    <property type="term" value="P:response to wounding"/>
    <property type="evidence" value="ECO:0000318"/>
    <property type="project" value="GO_Central"/>
</dbReference>
<comment type="subcellular location">
    <subcellularLocation>
        <location evidence="4">Nucleus</location>
    </subcellularLocation>
</comment>
<keyword evidence="3" id="KW-0832">Ubl conjugation</keyword>
<keyword evidence="4" id="KW-0539">Nucleus</keyword>
<evidence type="ECO:0000313" key="6">
    <source>
        <dbReference type="EMBL" id="CAG1831885.1"/>
    </source>
</evidence>
<dbReference type="Pfam" id="PF09425">
    <property type="entry name" value="Jas_motif"/>
    <property type="match status" value="1"/>
</dbReference>
<dbReference type="Proteomes" id="UP000012960">
    <property type="component" value="Unplaced"/>
</dbReference>
<dbReference type="Gramene" id="Ma08_t18660.1">
    <property type="protein sequence ID" value="Ma08_p18660.1"/>
    <property type="gene ID" value="Ma08_g18660"/>
</dbReference>
<dbReference type="InterPro" id="IPR010399">
    <property type="entry name" value="Tify_dom"/>
</dbReference>
<evidence type="ECO:0000256" key="4">
    <source>
        <dbReference type="RuleBase" id="RU369065"/>
    </source>
</evidence>
<evidence type="ECO:0000313" key="8">
    <source>
        <dbReference type="Proteomes" id="UP000012960"/>
    </source>
</evidence>
<proteinExistence type="inferred from homology"/>
<comment type="domain">
    <text evidence="4">The jas domain is required for interaction with COI1.</text>
</comment>
<dbReference type="OrthoDB" id="1937734at2759"/>
<evidence type="ECO:0000256" key="3">
    <source>
        <dbReference type="ARBA" id="ARBA00022843"/>
    </source>
</evidence>
<evidence type="ECO:0000313" key="7">
    <source>
        <dbReference type="EnsemblPlants" id="Ma08_p18660.1"/>
    </source>
</evidence>
<dbReference type="PANTHER" id="PTHR33077">
    <property type="entry name" value="PROTEIN TIFY 4A-RELATED-RELATED"/>
    <property type="match status" value="1"/>
</dbReference>
<evidence type="ECO:0000256" key="1">
    <source>
        <dbReference type="ARBA" id="ARBA00008614"/>
    </source>
</evidence>
<keyword evidence="8" id="KW-1185">Reference proteome</keyword>